<name>A0ABS3Q4T3_9GAMM</name>
<keyword evidence="2" id="KW-1185">Reference proteome</keyword>
<reference evidence="1 2" key="1">
    <citation type="submission" date="2021-03" db="EMBL/GenBank/DDBJ databases">
        <title>Thiomicrorhabdus sp.nov.,novel sulfur-oxidizing bacteria isolated from coastal sediment.</title>
        <authorList>
            <person name="Liu X."/>
        </authorList>
    </citation>
    <scope>NUCLEOTIDE SEQUENCE [LARGE SCALE GENOMIC DNA]</scope>
    <source>
        <strain evidence="1 2">6S2-11</strain>
    </source>
</reference>
<proteinExistence type="predicted"/>
<protein>
    <recommendedName>
        <fullName evidence="3">Head decoration protein</fullName>
    </recommendedName>
</protein>
<evidence type="ECO:0000313" key="1">
    <source>
        <dbReference type="EMBL" id="MBO1927345.1"/>
    </source>
</evidence>
<dbReference type="EMBL" id="JAGETV010000010">
    <property type="protein sequence ID" value="MBO1927345.1"/>
    <property type="molecule type" value="Genomic_DNA"/>
</dbReference>
<organism evidence="1 2">
    <name type="scientific">Thiomicrorhabdus marina</name>
    <dbReference type="NCBI Taxonomy" id="2818442"/>
    <lineage>
        <taxon>Bacteria</taxon>
        <taxon>Pseudomonadati</taxon>
        <taxon>Pseudomonadota</taxon>
        <taxon>Gammaproteobacteria</taxon>
        <taxon>Thiotrichales</taxon>
        <taxon>Piscirickettsiaceae</taxon>
        <taxon>Thiomicrorhabdus</taxon>
    </lineage>
</organism>
<sequence>MQITYQKLGTDHPMYGKVEFLVADGTSPLCYKTADGYIPLEQGAAPVATAPAEAADVNTRDLYVLSFKVNGEAEEQSFTSKKKLDKTIALYQEKDFITDLETKTYKVLAS</sequence>
<dbReference type="RefSeq" id="WP_208149266.1">
    <property type="nucleotide sequence ID" value="NZ_JAGETV010000010.1"/>
</dbReference>
<evidence type="ECO:0008006" key="3">
    <source>
        <dbReference type="Google" id="ProtNLM"/>
    </source>
</evidence>
<dbReference type="Proteomes" id="UP000664835">
    <property type="component" value="Unassembled WGS sequence"/>
</dbReference>
<comment type="caution">
    <text evidence="1">The sequence shown here is derived from an EMBL/GenBank/DDBJ whole genome shotgun (WGS) entry which is preliminary data.</text>
</comment>
<evidence type="ECO:0000313" key="2">
    <source>
        <dbReference type="Proteomes" id="UP000664835"/>
    </source>
</evidence>
<gene>
    <name evidence="1" type="ORF">J3998_07110</name>
</gene>
<accession>A0ABS3Q4T3</accession>